<organism evidence="6 7">
    <name type="scientific">Laceyella tengchongensis</name>
    <dbReference type="NCBI Taxonomy" id="574699"/>
    <lineage>
        <taxon>Bacteria</taxon>
        <taxon>Bacillati</taxon>
        <taxon>Bacillota</taxon>
        <taxon>Bacilli</taxon>
        <taxon>Bacillales</taxon>
        <taxon>Thermoactinomycetaceae</taxon>
        <taxon>Laceyella</taxon>
    </lineage>
</organism>
<evidence type="ECO:0000313" key="6">
    <source>
        <dbReference type="EMBL" id="SMP17950.1"/>
    </source>
</evidence>
<dbReference type="AlphaFoldDB" id="A0AA46AF65"/>
<dbReference type="GO" id="GO:0032259">
    <property type="term" value="P:methylation"/>
    <property type="evidence" value="ECO:0007669"/>
    <property type="project" value="UniProtKB-KW"/>
</dbReference>
<dbReference type="NCBIfam" id="NF040696">
    <property type="entry name" value="isopcys_mtase"/>
    <property type="match status" value="1"/>
</dbReference>
<evidence type="ECO:0000256" key="1">
    <source>
        <dbReference type="ARBA" id="ARBA00004141"/>
    </source>
</evidence>
<keyword evidence="7" id="KW-1185">Reference proteome</keyword>
<dbReference type="PANTHER" id="PTHR12714:SF9">
    <property type="entry name" value="PROTEIN-S-ISOPRENYLCYSTEINE O-METHYLTRANSFERASE"/>
    <property type="match status" value="1"/>
</dbReference>
<keyword evidence="3 5" id="KW-1133">Transmembrane helix</keyword>
<accession>A0AA46AF65</accession>
<dbReference type="InterPro" id="IPR007269">
    <property type="entry name" value="ICMT_MeTrfase"/>
</dbReference>
<feature type="transmembrane region" description="Helical" evidence="5">
    <location>
        <begin position="50"/>
        <end position="80"/>
    </location>
</feature>
<dbReference type="Pfam" id="PF04140">
    <property type="entry name" value="ICMT"/>
    <property type="match status" value="1"/>
</dbReference>
<evidence type="ECO:0000313" key="7">
    <source>
        <dbReference type="Proteomes" id="UP001157946"/>
    </source>
</evidence>
<gene>
    <name evidence="6" type="ORF">SAMN06265361_10397</name>
</gene>
<comment type="caution">
    <text evidence="6">The sequence shown here is derived from an EMBL/GenBank/DDBJ whole genome shotgun (WGS) entry which is preliminary data.</text>
</comment>
<proteinExistence type="predicted"/>
<dbReference type="GO" id="GO:0016020">
    <property type="term" value="C:membrane"/>
    <property type="evidence" value="ECO:0007669"/>
    <property type="project" value="UniProtKB-SubCell"/>
</dbReference>
<name>A0AA46AF65_9BACL</name>
<dbReference type="PANTHER" id="PTHR12714">
    <property type="entry name" value="PROTEIN-S ISOPRENYLCYSTEINE O-METHYLTRANSFERASE"/>
    <property type="match status" value="1"/>
</dbReference>
<keyword evidence="6" id="KW-0808">Transferase</keyword>
<evidence type="ECO:0000256" key="3">
    <source>
        <dbReference type="ARBA" id="ARBA00022989"/>
    </source>
</evidence>
<comment type="subcellular location">
    <subcellularLocation>
        <location evidence="1">Membrane</location>
        <topology evidence="1">Multi-pass membrane protein</topology>
    </subcellularLocation>
</comment>
<keyword evidence="4 5" id="KW-0472">Membrane</keyword>
<dbReference type="EMBL" id="FXTU01000003">
    <property type="protein sequence ID" value="SMP17950.1"/>
    <property type="molecule type" value="Genomic_DNA"/>
</dbReference>
<keyword evidence="2 5" id="KW-0812">Transmembrane</keyword>
<reference evidence="6" key="1">
    <citation type="submission" date="2017-05" db="EMBL/GenBank/DDBJ databases">
        <authorList>
            <person name="Varghese N."/>
            <person name="Submissions S."/>
        </authorList>
    </citation>
    <scope>NUCLEOTIDE SEQUENCE</scope>
    <source>
        <strain evidence="6">DSM 45262</strain>
    </source>
</reference>
<dbReference type="InterPro" id="IPR054851">
    <property type="entry name" value="Isoprenylcys_mtase"/>
</dbReference>
<sequence>MVLVVAFWLFWCSHADLGRNWSYTLELRKGHQLITSGVYEYIRHPMYAAIWMWGVAQVLLLHNWIAGWSHLLSFSLLYFLRVPREEQMMLNQFGEEYQSYMNRTGRIIPRRFWK</sequence>
<dbReference type="Proteomes" id="UP001157946">
    <property type="component" value="Unassembled WGS sequence"/>
</dbReference>
<evidence type="ECO:0000256" key="2">
    <source>
        <dbReference type="ARBA" id="ARBA00022692"/>
    </source>
</evidence>
<evidence type="ECO:0000256" key="5">
    <source>
        <dbReference type="SAM" id="Phobius"/>
    </source>
</evidence>
<dbReference type="Gene3D" id="1.20.120.1630">
    <property type="match status" value="1"/>
</dbReference>
<keyword evidence="6" id="KW-0489">Methyltransferase</keyword>
<protein>
    <submittedName>
        <fullName evidence="6">Isoprenylcysteine carboxyl methyltransferase (ICMT) family protein</fullName>
    </submittedName>
</protein>
<evidence type="ECO:0000256" key="4">
    <source>
        <dbReference type="ARBA" id="ARBA00023136"/>
    </source>
</evidence>
<dbReference type="GO" id="GO:0004671">
    <property type="term" value="F:protein C-terminal S-isoprenylcysteine carboxyl O-methyltransferase activity"/>
    <property type="evidence" value="ECO:0007669"/>
    <property type="project" value="InterPro"/>
</dbReference>